<protein>
    <submittedName>
        <fullName evidence="2">Uroporphyrinogen decarboxylase</fullName>
    </submittedName>
</protein>
<name>A0A6P0URZ5_9FLAO</name>
<gene>
    <name evidence="2" type="ORF">GWK08_17675</name>
</gene>
<feature type="transmembrane region" description="Helical" evidence="1">
    <location>
        <begin position="32"/>
        <end position="49"/>
    </location>
</feature>
<organism evidence="2 3">
    <name type="scientific">Leptobacterium flavescens</name>
    <dbReference type="NCBI Taxonomy" id="472055"/>
    <lineage>
        <taxon>Bacteria</taxon>
        <taxon>Pseudomonadati</taxon>
        <taxon>Bacteroidota</taxon>
        <taxon>Flavobacteriia</taxon>
        <taxon>Flavobacteriales</taxon>
        <taxon>Flavobacteriaceae</taxon>
        <taxon>Leptobacterium</taxon>
    </lineage>
</organism>
<reference evidence="2 3" key="1">
    <citation type="submission" date="2020-01" db="EMBL/GenBank/DDBJ databases">
        <title>Leptobacterium flavescens.</title>
        <authorList>
            <person name="Wang G."/>
        </authorList>
    </citation>
    <scope>NUCLEOTIDE SEQUENCE [LARGE SCALE GENOMIC DNA]</scope>
    <source>
        <strain evidence="2 3">KCTC 22160</strain>
    </source>
</reference>
<keyword evidence="1" id="KW-1133">Transmembrane helix</keyword>
<sequence length="79" mass="8864">MEFLGISLTEWAGYAASAGVLISFLMKDLRTLRIVNSVGCMFFVIYGLMLNSIPVIITNLAIIGINFYYLFYKRQQATG</sequence>
<evidence type="ECO:0000313" key="2">
    <source>
        <dbReference type="EMBL" id="NER15290.1"/>
    </source>
</evidence>
<keyword evidence="1" id="KW-0472">Membrane</keyword>
<evidence type="ECO:0000256" key="1">
    <source>
        <dbReference type="SAM" id="Phobius"/>
    </source>
</evidence>
<proteinExistence type="predicted"/>
<keyword evidence="1" id="KW-0812">Transmembrane</keyword>
<dbReference type="RefSeq" id="WP_163608577.1">
    <property type="nucleotide sequence ID" value="NZ_JAABOO010000004.1"/>
</dbReference>
<dbReference type="AlphaFoldDB" id="A0A6P0URZ5"/>
<dbReference type="Proteomes" id="UP000468581">
    <property type="component" value="Unassembled WGS sequence"/>
</dbReference>
<feature type="transmembrane region" description="Helical" evidence="1">
    <location>
        <begin position="6"/>
        <end position="25"/>
    </location>
</feature>
<comment type="caution">
    <text evidence="2">The sequence shown here is derived from an EMBL/GenBank/DDBJ whole genome shotgun (WGS) entry which is preliminary data.</text>
</comment>
<evidence type="ECO:0000313" key="3">
    <source>
        <dbReference type="Proteomes" id="UP000468581"/>
    </source>
</evidence>
<dbReference type="EMBL" id="JAABOO010000004">
    <property type="protein sequence ID" value="NER15290.1"/>
    <property type="molecule type" value="Genomic_DNA"/>
</dbReference>
<keyword evidence="3" id="KW-1185">Reference proteome</keyword>
<feature type="transmembrane region" description="Helical" evidence="1">
    <location>
        <begin position="55"/>
        <end position="72"/>
    </location>
</feature>
<accession>A0A6P0URZ5</accession>